<dbReference type="EMBL" id="PNBX01000003">
    <property type="protein sequence ID" value="TMO70471.1"/>
    <property type="molecule type" value="Genomic_DNA"/>
</dbReference>
<dbReference type="InterPro" id="IPR047688">
    <property type="entry name" value="Endonuc_SmrA"/>
</dbReference>
<comment type="caution">
    <text evidence="2">The sequence shown here is derived from an EMBL/GenBank/DDBJ whole genome shotgun (WGS) entry which is preliminary data.</text>
</comment>
<evidence type="ECO:0000259" key="1">
    <source>
        <dbReference type="PROSITE" id="PS50828"/>
    </source>
</evidence>
<dbReference type="RefSeq" id="WP_138589619.1">
    <property type="nucleotide sequence ID" value="NZ_PNBW01000019.1"/>
</dbReference>
<dbReference type="PANTHER" id="PTHR35562:SF2">
    <property type="entry name" value="DNA ENDONUCLEASE SMRA-RELATED"/>
    <property type="match status" value="1"/>
</dbReference>
<dbReference type="EMBL" id="PNBW01000019">
    <property type="protein sequence ID" value="TMO77662.1"/>
    <property type="molecule type" value="Genomic_DNA"/>
</dbReference>
<dbReference type="SUPFAM" id="SSF160443">
    <property type="entry name" value="SMR domain-like"/>
    <property type="match status" value="1"/>
</dbReference>
<dbReference type="Gene3D" id="3.30.1370.110">
    <property type="match status" value="1"/>
</dbReference>
<dbReference type="Proteomes" id="UP000307164">
    <property type="component" value="Unassembled WGS sequence"/>
</dbReference>
<dbReference type="AlphaFoldDB" id="A0A5S3VE99"/>
<gene>
    <name evidence="2" type="primary">smrA</name>
    <name evidence="2" type="ORF">CWC19_01250</name>
    <name evidence="3" type="ORF">CWC20_03480</name>
</gene>
<feature type="domain" description="Smr" evidence="1">
    <location>
        <begin position="96"/>
        <end position="177"/>
    </location>
</feature>
<reference evidence="2" key="3">
    <citation type="submission" date="2019-09" db="EMBL/GenBank/DDBJ databases">
        <title>Co-occurence of chitin degradation, pigmentation and bioactivity in marine Pseudoalteromonas.</title>
        <authorList>
            <person name="Sonnenschein E.C."/>
            <person name="Bech P.K."/>
        </authorList>
    </citation>
    <scope>NUCLEOTIDE SEQUENCE</scope>
    <source>
        <strain evidence="2">S3790</strain>
        <strain evidence="3">S3895</strain>
    </source>
</reference>
<keyword evidence="2" id="KW-0255">Endonuclease</keyword>
<evidence type="ECO:0000313" key="5">
    <source>
        <dbReference type="Proteomes" id="UP000307217"/>
    </source>
</evidence>
<reference evidence="4 5" key="2">
    <citation type="submission" date="2019-06" db="EMBL/GenBank/DDBJ databases">
        <title>Co-occurence of chitin degradation, pigmentation and bioactivity in marine Pseudoalteromonas.</title>
        <authorList>
            <person name="Sonnenschein E.C."/>
            <person name="Bech P.K."/>
        </authorList>
    </citation>
    <scope>NUCLEOTIDE SEQUENCE [LARGE SCALE GENOMIC DNA]</scope>
    <source>
        <strain evidence="5">S3790</strain>
        <strain evidence="4">S3895</strain>
    </source>
</reference>
<dbReference type="PANTHER" id="PTHR35562">
    <property type="entry name" value="DNA ENDONUCLEASE SMRA-RELATED"/>
    <property type="match status" value="1"/>
</dbReference>
<name>A0A5S3VE99_9GAMM</name>
<dbReference type="NCBIfam" id="NF033154">
    <property type="entry name" value="endonuc_SmrA"/>
    <property type="match status" value="1"/>
</dbReference>
<dbReference type="InterPro" id="IPR036063">
    <property type="entry name" value="Smr_dom_sf"/>
</dbReference>
<evidence type="ECO:0000313" key="2">
    <source>
        <dbReference type="EMBL" id="TMO70471.1"/>
    </source>
</evidence>
<keyword evidence="2" id="KW-0378">Hydrolase</keyword>
<evidence type="ECO:0000313" key="4">
    <source>
        <dbReference type="Proteomes" id="UP000307164"/>
    </source>
</evidence>
<dbReference type="OrthoDB" id="9808881at2"/>
<evidence type="ECO:0000313" key="3">
    <source>
        <dbReference type="EMBL" id="TMO77662.1"/>
    </source>
</evidence>
<dbReference type="Proteomes" id="UP000307217">
    <property type="component" value="Unassembled WGS sequence"/>
</dbReference>
<keyword evidence="4" id="KW-1185">Reference proteome</keyword>
<protein>
    <submittedName>
        <fullName evidence="2">DNA endonuclease SmrA</fullName>
    </submittedName>
</protein>
<proteinExistence type="predicted"/>
<dbReference type="InterPro" id="IPR002625">
    <property type="entry name" value="Smr_dom"/>
</dbReference>
<accession>A0A5S3VE99</accession>
<sequence>MAMTDEELFLASMGDVVPLAKSNQAELAQIKVEPTIAQLEKRKAAEQALSLDVNFLSTEYVDLLNPHDVLAFKKPGVQEGVYKKLRLGKYQIDATIDLHGRRFHNARNALFEFIVDCHSSNVRALLLRHGIGLNSKPVPAILKSYINKWLQEIPEVLCFHSALRCHGGNGSTYVLLKKNDEQKTQTKEIYAKR</sequence>
<dbReference type="PROSITE" id="PS50828">
    <property type="entry name" value="SMR"/>
    <property type="match status" value="1"/>
</dbReference>
<dbReference type="SMART" id="SM00463">
    <property type="entry name" value="SMR"/>
    <property type="match status" value="1"/>
</dbReference>
<reference evidence="4 5" key="1">
    <citation type="submission" date="2018-01" db="EMBL/GenBank/DDBJ databases">
        <authorList>
            <person name="Paulsen S."/>
            <person name="Gram L.K."/>
        </authorList>
    </citation>
    <scope>NUCLEOTIDE SEQUENCE [LARGE SCALE GENOMIC DNA]</scope>
    <source>
        <strain evidence="2 5">S3790</strain>
        <strain evidence="3 4">S3895</strain>
    </source>
</reference>
<dbReference type="Pfam" id="PF01713">
    <property type="entry name" value="Smr"/>
    <property type="match status" value="1"/>
</dbReference>
<keyword evidence="2" id="KW-0540">Nuclease</keyword>
<dbReference type="GO" id="GO:0004520">
    <property type="term" value="F:DNA endonuclease activity"/>
    <property type="evidence" value="ECO:0007669"/>
    <property type="project" value="TreeGrafter"/>
</dbReference>
<organism evidence="2 5">
    <name type="scientific">Pseudoalteromonas aurantia</name>
    <dbReference type="NCBI Taxonomy" id="43654"/>
    <lineage>
        <taxon>Bacteria</taxon>
        <taxon>Pseudomonadati</taxon>
        <taxon>Pseudomonadota</taxon>
        <taxon>Gammaproteobacteria</taxon>
        <taxon>Alteromonadales</taxon>
        <taxon>Pseudoalteromonadaceae</taxon>
        <taxon>Pseudoalteromonas</taxon>
    </lineage>
</organism>